<name>A0A8S1JC50_9CHLO</name>
<accession>A0A8S1JC50</accession>
<sequence length="261" mass="28618">MDSDPQMQQAIYASIQSASPSRHSIEHSTRLTSSRSLPATGGDNFTRAVCPRTYRRRLSTGAHGYGHVDELRRSGIAPAVTNALENCKAKRNNNSRPCCKIRNPQVARNETSLGETPASETSGAVELSDSRPKTCASDRSAGLQESWSRIVGLGSYHTKECEGAFKGHVENTQEEICIIGPSHQPENSHDYKLRFEFRCNHAAPASGNVPAFDLVLASQADSSGSLNFTAIHVDCHDRFLSVHRSTAGNLTTLYRVPHRWE</sequence>
<feature type="region of interest" description="Disordered" evidence="1">
    <location>
        <begin position="108"/>
        <end position="132"/>
    </location>
</feature>
<feature type="compositionally biased region" description="Polar residues" evidence="1">
    <location>
        <begin position="108"/>
        <end position="122"/>
    </location>
</feature>
<feature type="region of interest" description="Disordered" evidence="1">
    <location>
        <begin position="15"/>
        <end position="45"/>
    </location>
</feature>
<evidence type="ECO:0000256" key="1">
    <source>
        <dbReference type="SAM" id="MobiDB-lite"/>
    </source>
</evidence>
<reference evidence="2" key="1">
    <citation type="submission" date="2020-12" db="EMBL/GenBank/DDBJ databases">
        <authorList>
            <person name="Iha C."/>
        </authorList>
    </citation>
    <scope>NUCLEOTIDE SEQUENCE</scope>
</reference>
<comment type="caution">
    <text evidence="2">The sequence shown here is derived from an EMBL/GenBank/DDBJ whole genome shotgun (WGS) entry which is preliminary data.</text>
</comment>
<proteinExistence type="predicted"/>
<evidence type="ECO:0000313" key="2">
    <source>
        <dbReference type="EMBL" id="CAD7704546.1"/>
    </source>
</evidence>
<dbReference type="Proteomes" id="UP000708148">
    <property type="component" value="Unassembled WGS sequence"/>
</dbReference>
<organism evidence="2 3">
    <name type="scientific">Ostreobium quekettii</name>
    <dbReference type="NCBI Taxonomy" id="121088"/>
    <lineage>
        <taxon>Eukaryota</taxon>
        <taxon>Viridiplantae</taxon>
        <taxon>Chlorophyta</taxon>
        <taxon>core chlorophytes</taxon>
        <taxon>Ulvophyceae</taxon>
        <taxon>TCBD clade</taxon>
        <taxon>Bryopsidales</taxon>
        <taxon>Ostreobineae</taxon>
        <taxon>Ostreobiaceae</taxon>
        <taxon>Ostreobium</taxon>
    </lineage>
</organism>
<evidence type="ECO:0000313" key="3">
    <source>
        <dbReference type="Proteomes" id="UP000708148"/>
    </source>
</evidence>
<dbReference type="EMBL" id="CAJHUC010002925">
    <property type="protein sequence ID" value="CAD7704546.1"/>
    <property type="molecule type" value="Genomic_DNA"/>
</dbReference>
<gene>
    <name evidence="2" type="ORF">OSTQU699_LOCUS9901</name>
</gene>
<keyword evidence="3" id="KW-1185">Reference proteome</keyword>
<dbReference type="AlphaFoldDB" id="A0A8S1JC50"/>
<protein>
    <submittedName>
        <fullName evidence="2">Uncharacterized protein</fullName>
    </submittedName>
</protein>